<dbReference type="Proteomes" id="UP000805193">
    <property type="component" value="Unassembled WGS sequence"/>
</dbReference>
<evidence type="ECO:0000313" key="1">
    <source>
        <dbReference type="EMBL" id="KAG0431436.1"/>
    </source>
</evidence>
<name>A0AC60QDD3_IXOPE</name>
<reference evidence="1 2" key="1">
    <citation type="journal article" date="2020" name="Cell">
        <title>Large-Scale Comparative Analyses of Tick Genomes Elucidate Their Genetic Diversity and Vector Capacities.</title>
        <authorList>
            <consortium name="Tick Genome and Microbiome Consortium (TIGMIC)"/>
            <person name="Jia N."/>
            <person name="Wang J."/>
            <person name="Shi W."/>
            <person name="Du L."/>
            <person name="Sun Y."/>
            <person name="Zhan W."/>
            <person name="Jiang J.F."/>
            <person name="Wang Q."/>
            <person name="Zhang B."/>
            <person name="Ji P."/>
            <person name="Bell-Sakyi L."/>
            <person name="Cui X.M."/>
            <person name="Yuan T.T."/>
            <person name="Jiang B.G."/>
            <person name="Yang W.F."/>
            <person name="Lam T.T."/>
            <person name="Chang Q.C."/>
            <person name="Ding S.J."/>
            <person name="Wang X.J."/>
            <person name="Zhu J.G."/>
            <person name="Ruan X.D."/>
            <person name="Zhao L."/>
            <person name="Wei J.T."/>
            <person name="Ye R.Z."/>
            <person name="Que T.C."/>
            <person name="Du C.H."/>
            <person name="Zhou Y.H."/>
            <person name="Cheng J.X."/>
            <person name="Dai P.F."/>
            <person name="Guo W.B."/>
            <person name="Han X.H."/>
            <person name="Huang E.J."/>
            <person name="Li L.F."/>
            <person name="Wei W."/>
            <person name="Gao Y.C."/>
            <person name="Liu J.Z."/>
            <person name="Shao H.Z."/>
            <person name="Wang X."/>
            <person name="Wang C.C."/>
            <person name="Yang T.C."/>
            <person name="Huo Q.B."/>
            <person name="Li W."/>
            <person name="Chen H.Y."/>
            <person name="Chen S.E."/>
            <person name="Zhou L.G."/>
            <person name="Ni X.B."/>
            <person name="Tian J.H."/>
            <person name="Sheng Y."/>
            <person name="Liu T."/>
            <person name="Pan Y.S."/>
            <person name="Xia L.Y."/>
            <person name="Li J."/>
            <person name="Zhao F."/>
            <person name="Cao W.C."/>
        </authorList>
    </citation>
    <scope>NUCLEOTIDE SEQUENCE [LARGE SCALE GENOMIC DNA]</scope>
    <source>
        <strain evidence="1">Iper-2018</strain>
    </source>
</reference>
<comment type="caution">
    <text evidence="1">The sequence shown here is derived from an EMBL/GenBank/DDBJ whole genome shotgun (WGS) entry which is preliminary data.</text>
</comment>
<gene>
    <name evidence="1" type="ORF">HPB47_021784</name>
</gene>
<organism evidence="1 2">
    <name type="scientific">Ixodes persulcatus</name>
    <name type="common">Taiga tick</name>
    <dbReference type="NCBI Taxonomy" id="34615"/>
    <lineage>
        <taxon>Eukaryota</taxon>
        <taxon>Metazoa</taxon>
        <taxon>Ecdysozoa</taxon>
        <taxon>Arthropoda</taxon>
        <taxon>Chelicerata</taxon>
        <taxon>Arachnida</taxon>
        <taxon>Acari</taxon>
        <taxon>Parasitiformes</taxon>
        <taxon>Ixodida</taxon>
        <taxon>Ixodoidea</taxon>
        <taxon>Ixodidae</taxon>
        <taxon>Ixodinae</taxon>
        <taxon>Ixodes</taxon>
    </lineage>
</organism>
<keyword evidence="2" id="KW-1185">Reference proteome</keyword>
<dbReference type="EMBL" id="JABSTQ010009222">
    <property type="protein sequence ID" value="KAG0431436.1"/>
    <property type="molecule type" value="Genomic_DNA"/>
</dbReference>
<sequence>MKKKTKGSRDLVRKLSGRSFSDLARHLNIGDPELGSSAMSSQQEHGPLSVSAFNVKLPPFRTSVLDLWFLQVESRFAARRITAALTKYHHEVSSLPPATACEIRDLLFAPPAEDAYKTLKTTLLQSPRGFKNFFAKRSLATAHRISYSVKCKNCSHQDDGSQQHNASRTLSPATSPKAAGDMVLIFAAESNLSKLAELA</sequence>
<evidence type="ECO:0000313" key="2">
    <source>
        <dbReference type="Proteomes" id="UP000805193"/>
    </source>
</evidence>
<proteinExistence type="predicted"/>
<accession>A0AC60QDD3</accession>
<protein>
    <submittedName>
        <fullName evidence="1">Uncharacterized protein</fullName>
    </submittedName>
</protein>
<feature type="non-terminal residue" evidence="1">
    <location>
        <position position="199"/>
    </location>
</feature>